<comment type="caution">
    <text evidence="1">The sequence shown here is derived from an EMBL/GenBank/DDBJ whole genome shotgun (WGS) entry which is preliminary data.</text>
</comment>
<keyword evidence="2" id="KW-1185">Reference proteome</keyword>
<protein>
    <submittedName>
        <fullName evidence="1">Uncharacterized protein</fullName>
    </submittedName>
</protein>
<sequence>MQSNGTTARDSERQRGADSTEVPPTAPVRKRLSLACTTCRQRKVKCDGARPSCKTCAKFNWPCIYQPSNRKRGPRPRALAGMDAPVPFASRSPWGMAHGYPAYAYGGGPPGMVGMPPPPPQQQFMMQAEGGFAARPLQVNPLHSRPGAYDYDSFATYGDFMASTSVRVRPARGMQAEPPMYYGRNPRSPLSPVGVARQVRPPRGSTDPYATAQHYPNGTALASPPLYAPQTPYGGTQEDVSGIHHAGAYNSAKGVQIPAPSAALSAAVQSEFDHSQLKIAGVDACNAQPLSKPLSHSYTETPMSVPIPMTSAVQFMSPPLPPRTSDEMYGPSSSSMPNISSMSGFKGDGSRPQLPPLSEALGDSYLRPTASKGSGMLLPLKDSFHEEVSKMLAARSSDMHGSSENRVRLPPIVSMDSLRIDGK</sequence>
<evidence type="ECO:0000313" key="2">
    <source>
        <dbReference type="Proteomes" id="UP001150603"/>
    </source>
</evidence>
<name>A0ACC1J7E4_9FUNG</name>
<evidence type="ECO:0000313" key="1">
    <source>
        <dbReference type="EMBL" id="KAJ1940371.1"/>
    </source>
</evidence>
<gene>
    <name evidence="1" type="ORF">FBU59_003831</name>
</gene>
<dbReference type="EMBL" id="JANBPW010002567">
    <property type="protein sequence ID" value="KAJ1940371.1"/>
    <property type="molecule type" value="Genomic_DNA"/>
</dbReference>
<dbReference type="Proteomes" id="UP001150603">
    <property type="component" value="Unassembled WGS sequence"/>
</dbReference>
<proteinExistence type="predicted"/>
<reference evidence="1" key="1">
    <citation type="submission" date="2022-07" db="EMBL/GenBank/DDBJ databases">
        <title>Phylogenomic reconstructions and comparative analyses of Kickxellomycotina fungi.</title>
        <authorList>
            <person name="Reynolds N.K."/>
            <person name="Stajich J.E."/>
            <person name="Barry K."/>
            <person name="Grigoriev I.V."/>
            <person name="Crous P."/>
            <person name="Smith M.E."/>
        </authorList>
    </citation>
    <scope>NUCLEOTIDE SEQUENCE</scope>
    <source>
        <strain evidence="1">NRRL 5244</strain>
    </source>
</reference>
<organism evidence="1 2">
    <name type="scientific">Linderina macrospora</name>
    <dbReference type="NCBI Taxonomy" id="4868"/>
    <lineage>
        <taxon>Eukaryota</taxon>
        <taxon>Fungi</taxon>
        <taxon>Fungi incertae sedis</taxon>
        <taxon>Zoopagomycota</taxon>
        <taxon>Kickxellomycotina</taxon>
        <taxon>Kickxellomycetes</taxon>
        <taxon>Kickxellales</taxon>
        <taxon>Kickxellaceae</taxon>
        <taxon>Linderina</taxon>
    </lineage>
</organism>
<accession>A0ACC1J7E4</accession>